<comment type="caution">
    <text evidence="2">The sequence shown here is derived from an EMBL/GenBank/DDBJ whole genome shotgun (WGS) entry which is preliminary data.</text>
</comment>
<organism evidence="2 5">
    <name type="scientific">Phytophthora fragariae</name>
    <dbReference type="NCBI Taxonomy" id="53985"/>
    <lineage>
        <taxon>Eukaryota</taxon>
        <taxon>Sar</taxon>
        <taxon>Stramenopiles</taxon>
        <taxon>Oomycota</taxon>
        <taxon>Peronosporomycetes</taxon>
        <taxon>Peronosporales</taxon>
        <taxon>Peronosporaceae</taxon>
        <taxon>Phytophthora</taxon>
    </lineage>
</organism>
<accession>A0A6A3S2X8</accession>
<dbReference type="Proteomes" id="UP000440732">
    <property type="component" value="Unassembled WGS sequence"/>
</dbReference>
<feature type="compositionally biased region" description="Acidic residues" evidence="1">
    <location>
        <begin position="1"/>
        <end position="10"/>
    </location>
</feature>
<proteinExistence type="predicted"/>
<reference evidence="4 5" key="1">
    <citation type="submission" date="2018-08" db="EMBL/GenBank/DDBJ databases">
        <title>Genomic investigation of the strawberry pathogen Phytophthora fragariae indicates pathogenicity is determined by transcriptional variation in three key races.</title>
        <authorList>
            <person name="Adams T.M."/>
            <person name="Armitage A.D."/>
            <person name="Sobczyk M.K."/>
            <person name="Bates H.J."/>
            <person name="Dunwell J.M."/>
            <person name="Nellist C.F."/>
            <person name="Harrison R.J."/>
        </authorList>
    </citation>
    <scope>NUCLEOTIDE SEQUENCE [LARGE SCALE GENOMIC DNA]</scope>
    <source>
        <strain evidence="3 4">A4</strain>
        <strain evidence="2 5">NOV-5</strain>
    </source>
</reference>
<name>A0A6A3S2X8_9STRA</name>
<evidence type="ECO:0000256" key="1">
    <source>
        <dbReference type="SAM" id="MobiDB-lite"/>
    </source>
</evidence>
<gene>
    <name evidence="3" type="ORF">PF001_g16529</name>
    <name evidence="2" type="ORF">PF006_g20791</name>
</gene>
<dbReference type="AlphaFoldDB" id="A0A6A3S2X8"/>
<dbReference type="EMBL" id="QXGE01001140">
    <property type="protein sequence ID" value="KAE9297162.1"/>
    <property type="molecule type" value="Genomic_DNA"/>
</dbReference>
<sequence length="36" mass="4171">MGFSTEEEEPKEYQRLFTDEELDAMEASSPGQEGRF</sequence>
<feature type="region of interest" description="Disordered" evidence="1">
    <location>
        <begin position="1"/>
        <end position="36"/>
    </location>
</feature>
<dbReference type="Proteomes" id="UP000437068">
    <property type="component" value="Unassembled WGS sequence"/>
</dbReference>
<protein>
    <submittedName>
        <fullName evidence="2">Uncharacterized protein</fullName>
    </submittedName>
</protein>
<evidence type="ECO:0000313" key="2">
    <source>
        <dbReference type="EMBL" id="KAE9108853.1"/>
    </source>
</evidence>
<evidence type="ECO:0000313" key="4">
    <source>
        <dbReference type="Proteomes" id="UP000437068"/>
    </source>
</evidence>
<evidence type="ECO:0000313" key="3">
    <source>
        <dbReference type="EMBL" id="KAE9297162.1"/>
    </source>
</evidence>
<dbReference type="EMBL" id="QXGA01001851">
    <property type="protein sequence ID" value="KAE9108853.1"/>
    <property type="molecule type" value="Genomic_DNA"/>
</dbReference>
<evidence type="ECO:0000313" key="5">
    <source>
        <dbReference type="Proteomes" id="UP000440732"/>
    </source>
</evidence>